<dbReference type="PANTHER" id="PTHR30561:SF9">
    <property type="entry name" value="4-AMINO-4-DEOXY-L-ARABINOSE-PHOSPHOUNDECAPRENOL FLIPPASE SUBUNIT ARNF-RELATED"/>
    <property type="match status" value="1"/>
</dbReference>
<evidence type="ECO:0000313" key="13">
    <source>
        <dbReference type="EMBL" id="EYC52470.1"/>
    </source>
</evidence>
<feature type="domain" description="EamA" evidence="12">
    <location>
        <begin position="10"/>
        <end position="132"/>
    </location>
</feature>
<evidence type="ECO:0000256" key="2">
    <source>
        <dbReference type="ARBA" id="ARBA00022475"/>
    </source>
</evidence>
<dbReference type="Pfam" id="PF00892">
    <property type="entry name" value="EamA"/>
    <property type="match status" value="2"/>
</dbReference>
<feature type="transmembrane region" description="Helical" evidence="11">
    <location>
        <begin position="219"/>
        <end position="238"/>
    </location>
</feature>
<organism evidence="13 14">
    <name type="scientific">Hylemonella gracilis str. Niagara R</name>
    <dbReference type="NCBI Taxonomy" id="1458275"/>
    <lineage>
        <taxon>Bacteria</taxon>
        <taxon>Pseudomonadati</taxon>
        <taxon>Pseudomonadota</taxon>
        <taxon>Betaproteobacteria</taxon>
        <taxon>Burkholderiales</taxon>
        <taxon>Comamonadaceae</taxon>
        <taxon>Hylemonella</taxon>
    </lineage>
</organism>
<keyword evidence="10 11" id="KW-0472">Membrane</keyword>
<feature type="domain" description="EamA" evidence="12">
    <location>
        <begin position="145"/>
        <end position="287"/>
    </location>
</feature>
<proteinExistence type="predicted"/>
<evidence type="ECO:0000256" key="10">
    <source>
        <dbReference type="ARBA" id="ARBA00023136"/>
    </source>
</evidence>
<comment type="caution">
    <text evidence="13">The sequence shown here is derived from an EMBL/GenBank/DDBJ whole genome shotgun (WGS) entry which is preliminary data.</text>
</comment>
<keyword evidence="2" id="KW-1003">Cell membrane</keyword>
<dbReference type="AlphaFoldDB" id="A0A016XKP9"/>
<dbReference type="eggNOG" id="COG0697">
    <property type="taxonomic scope" value="Bacteria"/>
</dbReference>
<evidence type="ECO:0000256" key="6">
    <source>
        <dbReference type="ARBA" id="ARBA00022692"/>
    </source>
</evidence>
<keyword evidence="3" id="KW-0444">Lipid biosynthesis</keyword>
<dbReference type="OrthoDB" id="9783707at2"/>
<feature type="transmembrane region" description="Helical" evidence="11">
    <location>
        <begin position="178"/>
        <end position="198"/>
    </location>
</feature>
<dbReference type="Gene3D" id="1.10.3730.20">
    <property type="match status" value="2"/>
</dbReference>
<sequence length="290" mass="30608">MTLTWPIAAAVLFGALLHASWNALVKSSQDKTLDTALIHLLGSVVTLPLLFWLGPPPLAAWPYIAASVLIHIGYYIALARAYQHGDLGLAYPLMRGTAPLLVALSSALFVGEHLSPLAWVGVLGVCCGVLALGLSRHALDSPQAVGFALANAVIIAIYTLVDALGARAASTEADGLGALRYVIMLFAFDGWPFALLVLARRGKTAWPHTQSYAQRRWPVALGGALASLGSYGIALWAMTRAPVATVAALRETSVLFAALIGAWLLRERFTPRRAVGTAVIVAGVMALRLG</sequence>
<dbReference type="STRING" id="1458275.AZ34_16335"/>
<evidence type="ECO:0000256" key="4">
    <source>
        <dbReference type="ARBA" id="ARBA00022519"/>
    </source>
</evidence>
<feature type="transmembrane region" description="Helical" evidence="11">
    <location>
        <begin position="146"/>
        <end position="166"/>
    </location>
</feature>
<feature type="transmembrane region" description="Helical" evidence="11">
    <location>
        <begin position="6"/>
        <end position="24"/>
    </location>
</feature>
<feature type="transmembrane region" description="Helical" evidence="11">
    <location>
        <begin position="89"/>
        <end position="110"/>
    </location>
</feature>
<name>A0A016XKP9_9BURK</name>
<dbReference type="InterPro" id="IPR000620">
    <property type="entry name" value="EamA_dom"/>
</dbReference>
<reference evidence="13 14" key="1">
    <citation type="submission" date="2014-02" db="EMBL/GenBank/DDBJ databases">
        <title>Draft Genome of Hylemonella gracilis isolated from the Niagara River.</title>
        <authorList>
            <person name="Pawlowski D.R."/>
            <person name="Koudelka G.B."/>
        </authorList>
    </citation>
    <scope>NUCLEOTIDE SEQUENCE [LARGE SCALE GENOMIC DNA]</scope>
    <source>
        <strain evidence="13 14">Niagara R</strain>
    </source>
</reference>
<keyword evidence="9" id="KW-0443">Lipid metabolism</keyword>
<keyword evidence="4" id="KW-0997">Cell inner membrane</keyword>
<gene>
    <name evidence="13" type="ORF">AZ34_16335</name>
</gene>
<evidence type="ECO:0000256" key="7">
    <source>
        <dbReference type="ARBA" id="ARBA00022985"/>
    </source>
</evidence>
<dbReference type="Proteomes" id="UP000023268">
    <property type="component" value="Unassembled WGS sequence"/>
</dbReference>
<keyword evidence="6 11" id="KW-0812">Transmembrane</keyword>
<feature type="transmembrane region" description="Helical" evidence="11">
    <location>
        <begin position="60"/>
        <end position="77"/>
    </location>
</feature>
<evidence type="ECO:0000256" key="11">
    <source>
        <dbReference type="SAM" id="Phobius"/>
    </source>
</evidence>
<dbReference type="GO" id="GO:0009245">
    <property type="term" value="P:lipid A biosynthetic process"/>
    <property type="evidence" value="ECO:0007669"/>
    <property type="project" value="UniProtKB-KW"/>
</dbReference>
<dbReference type="PANTHER" id="PTHR30561">
    <property type="entry name" value="SMR FAMILY PROTON-DEPENDENT DRUG EFFLUX TRANSPORTER SUGE"/>
    <property type="match status" value="1"/>
</dbReference>
<evidence type="ECO:0000256" key="3">
    <source>
        <dbReference type="ARBA" id="ARBA00022516"/>
    </source>
</evidence>
<feature type="transmembrane region" description="Helical" evidence="11">
    <location>
        <begin position="244"/>
        <end position="265"/>
    </location>
</feature>
<evidence type="ECO:0000313" key="14">
    <source>
        <dbReference type="Proteomes" id="UP000023268"/>
    </source>
</evidence>
<dbReference type="GO" id="GO:0005886">
    <property type="term" value="C:plasma membrane"/>
    <property type="evidence" value="ECO:0007669"/>
    <property type="project" value="UniProtKB-SubCell"/>
</dbReference>
<accession>A0A016XKP9</accession>
<evidence type="ECO:0000256" key="1">
    <source>
        <dbReference type="ARBA" id="ARBA00004651"/>
    </source>
</evidence>
<dbReference type="RefSeq" id="WP_035609903.1">
    <property type="nucleotide sequence ID" value="NZ_JEMG01000001.1"/>
</dbReference>
<feature type="transmembrane region" description="Helical" evidence="11">
    <location>
        <begin position="36"/>
        <end position="54"/>
    </location>
</feature>
<protein>
    <submittedName>
        <fullName evidence="13">Membrane protein</fullName>
    </submittedName>
</protein>
<dbReference type="InterPro" id="IPR000390">
    <property type="entry name" value="Small_drug/metabolite_transptr"/>
</dbReference>
<dbReference type="InterPro" id="IPR037185">
    <property type="entry name" value="EmrE-like"/>
</dbReference>
<keyword evidence="7" id="KW-0448">Lipopolysaccharide biosynthesis</keyword>
<evidence type="ECO:0000256" key="5">
    <source>
        <dbReference type="ARBA" id="ARBA00022556"/>
    </source>
</evidence>
<feature type="transmembrane region" description="Helical" evidence="11">
    <location>
        <begin position="116"/>
        <end position="134"/>
    </location>
</feature>
<dbReference type="GO" id="GO:0022857">
    <property type="term" value="F:transmembrane transporter activity"/>
    <property type="evidence" value="ECO:0007669"/>
    <property type="project" value="InterPro"/>
</dbReference>
<evidence type="ECO:0000256" key="8">
    <source>
        <dbReference type="ARBA" id="ARBA00022989"/>
    </source>
</evidence>
<dbReference type="EMBL" id="JEMG01000001">
    <property type="protein sequence ID" value="EYC52470.1"/>
    <property type="molecule type" value="Genomic_DNA"/>
</dbReference>
<dbReference type="GO" id="GO:0009103">
    <property type="term" value="P:lipopolysaccharide biosynthetic process"/>
    <property type="evidence" value="ECO:0007669"/>
    <property type="project" value="UniProtKB-KW"/>
</dbReference>
<evidence type="ECO:0000259" key="12">
    <source>
        <dbReference type="Pfam" id="PF00892"/>
    </source>
</evidence>
<keyword evidence="8 11" id="KW-1133">Transmembrane helix</keyword>
<dbReference type="SUPFAM" id="SSF103481">
    <property type="entry name" value="Multidrug resistance efflux transporter EmrE"/>
    <property type="match status" value="2"/>
</dbReference>
<comment type="subcellular location">
    <subcellularLocation>
        <location evidence="1">Cell membrane</location>
        <topology evidence="1">Multi-pass membrane protein</topology>
    </subcellularLocation>
</comment>
<keyword evidence="5" id="KW-0441">Lipid A biosynthesis</keyword>
<evidence type="ECO:0000256" key="9">
    <source>
        <dbReference type="ARBA" id="ARBA00023098"/>
    </source>
</evidence>